<evidence type="ECO:0000313" key="3">
    <source>
        <dbReference type="Proteomes" id="UP000054618"/>
    </source>
</evidence>
<dbReference type="STRING" id="45073.Lqui_0376"/>
<dbReference type="Proteomes" id="UP000054618">
    <property type="component" value="Unassembled WGS sequence"/>
</dbReference>
<dbReference type="PATRIC" id="fig|45073.5.peg.403"/>
<protein>
    <submittedName>
        <fullName evidence="2">RES domain-containing protein</fullName>
    </submittedName>
</protein>
<dbReference type="EMBL" id="LNYS01000006">
    <property type="protein sequence ID" value="KTD51532.1"/>
    <property type="molecule type" value="Genomic_DNA"/>
</dbReference>
<dbReference type="OrthoDB" id="9795903at2"/>
<reference evidence="2 3" key="1">
    <citation type="submission" date="2015-11" db="EMBL/GenBank/DDBJ databases">
        <title>Genomic analysis of 38 Legionella species identifies large and diverse effector repertoires.</title>
        <authorList>
            <person name="Burstein D."/>
            <person name="Amaro F."/>
            <person name="Zusman T."/>
            <person name="Lifshitz Z."/>
            <person name="Cohen O."/>
            <person name="Gilbert J.A."/>
            <person name="Pupko T."/>
            <person name="Shuman H.A."/>
            <person name="Segal G."/>
        </authorList>
    </citation>
    <scope>NUCLEOTIDE SEQUENCE [LARGE SCALE GENOMIC DNA]</scope>
    <source>
        <strain evidence="2 3">CDC#1442-AUS-E</strain>
    </source>
</reference>
<dbReference type="SMART" id="SM00953">
    <property type="entry name" value="RES"/>
    <property type="match status" value="1"/>
</dbReference>
<dbReference type="Pfam" id="PF08808">
    <property type="entry name" value="RES"/>
    <property type="match status" value="1"/>
</dbReference>
<sequence length="227" mass="25680">MDYEYIDYKAKTHRLIPSRYPPVSLFDWAESAEELEEIALLEGLTNDRLANEYGRISLLPKEDWVYGPGSTPLMAAFTHFGVSRFSDGSSYGVYYAADSVETAIAETKFHREIFLKASNEKACIIQMREYQAKVTKALVSICNDRYASICSPALESYSKSQEFGRRIKLRNEWGILYPSARRAGGQCVAIFRPPALGIPVQAGHYDYIWNGRCISEIRKSVLCMESA</sequence>
<dbReference type="InterPro" id="IPR014914">
    <property type="entry name" value="RES_dom"/>
</dbReference>
<accession>A0A0W0Y3G3</accession>
<dbReference type="RefSeq" id="WP_058506504.1">
    <property type="nucleotide sequence ID" value="NZ_CAAAIK010000002.1"/>
</dbReference>
<gene>
    <name evidence="2" type="ORF">Lqui_0376</name>
</gene>
<evidence type="ECO:0000259" key="1">
    <source>
        <dbReference type="SMART" id="SM00953"/>
    </source>
</evidence>
<name>A0A0W0Y3G3_9GAMM</name>
<keyword evidence="3" id="KW-1185">Reference proteome</keyword>
<evidence type="ECO:0000313" key="2">
    <source>
        <dbReference type="EMBL" id="KTD51532.1"/>
    </source>
</evidence>
<feature type="domain" description="RES" evidence="1">
    <location>
        <begin position="76"/>
        <end position="202"/>
    </location>
</feature>
<organism evidence="2 3">
    <name type="scientific">Legionella quinlivanii</name>
    <dbReference type="NCBI Taxonomy" id="45073"/>
    <lineage>
        <taxon>Bacteria</taxon>
        <taxon>Pseudomonadati</taxon>
        <taxon>Pseudomonadota</taxon>
        <taxon>Gammaproteobacteria</taxon>
        <taxon>Legionellales</taxon>
        <taxon>Legionellaceae</taxon>
        <taxon>Legionella</taxon>
    </lineage>
</organism>
<comment type="caution">
    <text evidence="2">The sequence shown here is derived from an EMBL/GenBank/DDBJ whole genome shotgun (WGS) entry which is preliminary data.</text>
</comment>
<proteinExistence type="predicted"/>
<dbReference type="AlphaFoldDB" id="A0A0W0Y3G3"/>